<dbReference type="InterPro" id="IPR027543">
    <property type="entry name" value="Lon_bac"/>
</dbReference>
<dbReference type="InterPro" id="IPR003959">
    <property type="entry name" value="ATPase_AAA_core"/>
</dbReference>
<dbReference type="PROSITE" id="PS01046">
    <property type="entry name" value="LON_SER"/>
    <property type="match status" value="1"/>
</dbReference>
<dbReference type="GO" id="GO:0004252">
    <property type="term" value="F:serine-type endopeptidase activity"/>
    <property type="evidence" value="ECO:0007669"/>
    <property type="project" value="UniProtKB-EC"/>
</dbReference>
<comment type="subcellular location">
    <subcellularLocation>
        <location evidence="1 9 10">Cytoplasm</location>
    </subcellularLocation>
</comment>
<evidence type="ECO:0000256" key="10">
    <source>
        <dbReference type="PIRNR" id="PIRNR001174"/>
    </source>
</evidence>
<evidence type="ECO:0000256" key="2">
    <source>
        <dbReference type="ARBA" id="ARBA00022490"/>
    </source>
</evidence>
<keyword evidence="16" id="KW-1185">Reference proteome</keyword>
<gene>
    <name evidence="9 15" type="primary">lon</name>
    <name evidence="15" type="ORF">V8V93_10570</name>
</gene>
<evidence type="ECO:0000256" key="1">
    <source>
        <dbReference type="ARBA" id="ARBA00004496"/>
    </source>
</evidence>
<keyword evidence="3 9" id="KW-0645">Protease</keyword>
<evidence type="ECO:0000256" key="6">
    <source>
        <dbReference type="ARBA" id="ARBA00022825"/>
    </source>
</evidence>
<dbReference type="Proteomes" id="UP001385389">
    <property type="component" value="Chromosome"/>
</dbReference>
<evidence type="ECO:0000259" key="14">
    <source>
        <dbReference type="PROSITE" id="PS51787"/>
    </source>
</evidence>
<dbReference type="Gene3D" id="3.30.230.10">
    <property type="match status" value="1"/>
</dbReference>
<dbReference type="InterPro" id="IPR003593">
    <property type="entry name" value="AAA+_ATPase"/>
</dbReference>
<accession>A0ABZ2IQ84</accession>
<dbReference type="Pfam" id="PF02190">
    <property type="entry name" value="LON_substr_bdg"/>
    <property type="match status" value="1"/>
</dbReference>
<dbReference type="SUPFAM" id="SSF52540">
    <property type="entry name" value="P-loop containing nucleoside triphosphate hydrolases"/>
    <property type="match status" value="1"/>
</dbReference>
<evidence type="ECO:0000259" key="13">
    <source>
        <dbReference type="PROSITE" id="PS51786"/>
    </source>
</evidence>
<feature type="active site" evidence="9 11">
    <location>
        <position position="696"/>
    </location>
</feature>
<dbReference type="Pfam" id="PF22667">
    <property type="entry name" value="Lon_lid"/>
    <property type="match status" value="1"/>
</dbReference>
<reference evidence="15 16" key="1">
    <citation type="submission" date="2024-03" db="EMBL/GenBank/DDBJ databases">
        <title>Phenotype and Genome Characterization of a Sulfate-Reducing Bacterium Pseudodesulfovibrio sp. strain 5S69, isolated from Petroleum Reservoir in Tatarstan (Russia).</title>
        <authorList>
            <person name="Bidzhieva S.K."/>
            <person name="Kadnikov V."/>
            <person name="Tourova T.P."/>
            <person name="Samigullina S.R."/>
            <person name="Sokolova D.S."/>
            <person name="Poltaraus A.B."/>
            <person name="Avtukh A.N."/>
            <person name="Tereshina V.M."/>
            <person name="Mardanov A.V."/>
            <person name="Nazina T.N."/>
        </authorList>
    </citation>
    <scope>NUCLEOTIDE SEQUENCE [LARGE SCALE GENOMIC DNA]</scope>
    <source>
        <strain evidence="15 16">5S69</strain>
    </source>
</reference>
<dbReference type="RefSeq" id="WP_338666635.1">
    <property type="nucleotide sequence ID" value="NZ_CP146609.1"/>
</dbReference>
<evidence type="ECO:0000256" key="7">
    <source>
        <dbReference type="ARBA" id="ARBA00022840"/>
    </source>
</evidence>
<dbReference type="InterPro" id="IPR020568">
    <property type="entry name" value="Ribosomal_Su5_D2-typ_SF"/>
</dbReference>
<feature type="binding site" evidence="9">
    <location>
        <begin position="371"/>
        <end position="378"/>
    </location>
    <ligand>
        <name>ATP</name>
        <dbReference type="ChEBI" id="CHEBI:30616"/>
    </ligand>
</feature>
<proteinExistence type="evidence at transcript level"/>
<dbReference type="Gene3D" id="1.20.5.5270">
    <property type="match status" value="1"/>
</dbReference>
<dbReference type="InterPro" id="IPR003111">
    <property type="entry name" value="Lon_prtase_N"/>
</dbReference>
<dbReference type="Gene3D" id="2.30.130.40">
    <property type="entry name" value="LON domain-like"/>
    <property type="match status" value="1"/>
</dbReference>
<organism evidence="15 16">
    <name type="scientific">Pseudodesulfovibrio methanolicus</name>
    <dbReference type="NCBI Taxonomy" id="3126690"/>
    <lineage>
        <taxon>Bacteria</taxon>
        <taxon>Pseudomonadati</taxon>
        <taxon>Thermodesulfobacteriota</taxon>
        <taxon>Desulfovibrionia</taxon>
        <taxon>Desulfovibrionales</taxon>
        <taxon>Desulfovibrionaceae</taxon>
    </lineage>
</organism>
<feature type="domain" description="Lon N-terminal" evidence="14">
    <location>
        <begin position="17"/>
        <end position="218"/>
    </location>
</feature>
<dbReference type="Pfam" id="PF05362">
    <property type="entry name" value="Lon_C"/>
    <property type="match status" value="1"/>
</dbReference>
<dbReference type="EC" id="3.4.21.53" evidence="9 10"/>
<keyword evidence="5 9" id="KW-0378">Hydrolase</keyword>
<keyword evidence="4 9" id="KW-0547">Nucleotide-binding</keyword>
<evidence type="ECO:0000256" key="5">
    <source>
        <dbReference type="ARBA" id="ARBA00022801"/>
    </source>
</evidence>
<keyword evidence="8 9" id="KW-0346">Stress response</keyword>
<comment type="function">
    <text evidence="9">ATP-dependent serine protease that mediates the selective degradation of mutant and abnormal proteins as well as certain short-lived regulatory proteins. Required for cellular homeostasis and for survival from DNA damage and developmental changes induced by stress. Degrades polypeptides processively to yield small peptide fragments that are 5 to 10 amino acids long. Binds to DNA in a double-stranded, site-specific manner.</text>
</comment>
<dbReference type="EMBL" id="CP146609">
    <property type="protein sequence ID" value="WWX20892.1"/>
    <property type="molecule type" value="Genomic_DNA"/>
</dbReference>
<dbReference type="PIRSF" id="PIRSF001174">
    <property type="entry name" value="Lon_proteas"/>
    <property type="match status" value="1"/>
</dbReference>
<comment type="catalytic activity">
    <reaction evidence="9 10 11">
        <text>Hydrolysis of proteins in presence of ATP.</text>
        <dbReference type="EC" id="3.4.21.53"/>
    </reaction>
</comment>
<dbReference type="Pfam" id="PF00004">
    <property type="entry name" value="AAA"/>
    <property type="match status" value="1"/>
</dbReference>
<comment type="subunit">
    <text evidence="9 10">Homohexamer. Organized in a ring with a central cavity.</text>
</comment>
<dbReference type="InterPro" id="IPR027417">
    <property type="entry name" value="P-loop_NTPase"/>
</dbReference>
<dbReference type="InterPro" id="IPR008269">
    <property type="entry name" value="Lon_proteolytic"/>
</dbReference>
<evidence type="ECO:0000256" key="12">
    <source>
        <dbReference type="RuleBase" id="RU000591"/>
    </source>
</evidence>
<comment type="similarity">
    <text evidence="9 10 11 12">Belongs to the peptidase S16 family.</text>
</comment>
<dbReference type="PROSITE" id="PS51787">
    <property type="entry name" value="LON_N"/>
    <property type="match status" value="1"/>
</dbReference>
<evidence type="ECO:0000256" key="3">
    <source>
        <dbReference type="ARBA" id="ARBA00022670"/>
    </source>
</evidence>
<keyword evidence="7 9" id="KW-0067">ATP-binding</keyword>
<dbReference type="InterPro" id="IPR015947">
    <property type="entry name" value="PUA-like_sf"/>
</dbReference>
<comment type="induction">
    <text evidence="9">By heat shock.</text>
</comment>
<dbReference type="InterPro" id="IPR014721">
    <property type="entry name" value="Ribsml_uS5_D2-typ_fold_subgr"/>
</dbReference>
<evidence type="ECO:0000313" key="16">
    <source>
        <dbReference type="Proteomes" id="UP001385389"/>
    </source>
</evidence>
<dbReference type="NCBIfam" id="NF008053">
    <property type="entry name" value="PRK10787.1"/>
    <property type="match status" value="1"/>
</dbReference>
<dbReference type="SMART" id="SM00382">
    <property type="entry name" value="AAA"/>
    <property type="match status" value="1"/>
</dbReference>
<evidence type="ECO:0000313" key="15">
    <source>
        <dbReference type="EMBL" id="WWX20892.1"/>
    </source>
</evidence>
<keyword evidence="2 9" id="KW-0963">Cytoplasm</keyword>
<dbReference type="Gene3D" id="1.20.58.1480">
    <property type="match status" value="1"/>
</dbReference>
<evidence type="ECO:0000256" key="4">
    <source>
        <dbReference type="ARBA" id="ARBA00022741"/>
    </source>
</evidence>
<sequence>MPTFSFDGKKSPDPMTLPMMSLREVVMFPKSIVPLFVGREASIKAIETAVADYGKQIFLVTQKSPEKEHPEAGDLYRVGTVSKILQMLRLPDGTIKVLFEGVSRATWDPEVDMIPYVEEDGDYPKARFQVLGETGEETAEGKALIRAVQDSLEEFGKVNKKVAPEAILAMSTIKDAGQLADQIMPHLKIDFSRKQEILEELDPNRRLERVYELLLGEIEIVSIEKRVKGRVKDQMEKNQREYYLNEQVKAINKEMGRDDDPQAEAQELEAQLDAKPMSEENRERVRKEIKKMRTMQSSSAEYTVVRNYIDWVLDLPWDNIKDDKDVDIRKARAILDEDHYGLEKPKERILEYLAVQTLVETMKGPILCFVGPPGVGKTSIARSIARSMDREFLRLSLGGVRDEAEIRGHRRTYVGAMPGKIIQSLKRVKYNNPVICLDEVDKMSADFRGDPSAALLEVLDPEQNYAFNDHYLDLDYDLSKVFFITTANSLEGIPLPLQDRMEIIRLPGYLETEKVEIAKGFLLPKQIKQHGLKPENLKVSDNAILDVVRYYTKEAGVRNLEREIASICRKSAMRIVEDHDRDKSIQISKQSLQKILGVTKFTYGEREEEAQVGVCNGLAWTQLGGEMLLVEVVLMPGKGKVEITGKLGDVMQESARAAVSYIRSRSDLLGLKPDFYKLVDIHIHVPDGATPKDGPSAGVTLTTALISALLNIPVRNDLAMTGEITLRGRVLPIGGLREKLLAAHRGLIKTVLIPADNEKNLQDVPKDILKDLEVIPVKTMDQVIDRALEGDSRNVWVRNHGEAPVAACLLKEEFRRPARQ</sequence>
<dbReference type="Gene3D" id="3.40.50.300">
    <property type="entry name" value="P-loop containing nucleotide triphosphate hydrolases"/>
    <property type="match status" value="1"/>
</dbReference>
<dbReference type="SMART" id="SM00464">
    <property type="entry name" value="LON"/>
    <property type="match status" value="1"/>
</dbReference>
<dbReference type="PRINTS" id="PR00830">
    <property type="entry name" value="ENDOLAPTASE"/>
</dbReference>
<dbReference type="CDD" id="cd19500">
    <property type="entry name" value="RecA-like_Lon"/>
    <property type="match status" value="1"/>
</dbReference>
<feature type="domain" description="Lon proteolytic" evidence="13">
    <location>
        <begin position="609"/>
        <end position="790"/>
    </location>
</feature>
<dbReference type="InterPro" id="IPR027065">
    <property type="entry name" value="Lon_Prtase"/>
</dbReference>
<dbReference type="NCBIfam" id="TIGR00763">
    <property type="entry name" value="lon"/>
    <property type="match status" value="1"/>
</dbReference>
<protein>
    <recommendedName>
        <fullName evidence="9 10">Lon protease</fullName>
        <ecNumber evidence="9 10">3.4.21.53</ecNumber>
    </recommendedName>
    <alternativeName>
        <fullName evidence="9">ATP-dependent protease La</fullName>
    </alternativeName>
</protein>
<dbReference type="HAMAP" id="MF_01973">
    <property type="entry name" value="lon_bact"/>
    <property type="match status" value="1"/>
</dbReference>
<feature type="active site" evidence="9 11">
    <location>
        <position position="739"/>
    </location>
</feature>
<dbReference type="PROSITE" id="PS51786">
    <property type="entry name" value="LON_PROTEOLYTIC"/>
    <property type="match status" value="1"/>
</dbReference>
<name>A0ABZ2IQ84_9BACT</name>
<dbReference type="Gene3D" id="1.10.8.60">
    <property type="match status" value="1"/>
</dbReference>
<dbReference type="InterPro" id="IPR008268">
    <property type="entry name" value="Peptidase_S16_AS"/>
</dbReference>
<evidence type="ECO:0000256" key="11">
    <source>
        <dbReference type="PROSITE-ProRule" id="PRU01122"/>
    </source>
</evidence>
<dbReference type="SUPFAM" id="SSF54211">
    <property type="entry name" value="Ribosomal protein S5 domain 2-like"/>
    <property type="match status" value="1"/>
</dbReference>
<keyword evidence="6 9" id="KW-0720">Serine protease</keyword>
<dbReference type="InterPro" id="IPR004815">
    <property type="entry name" value="Lon_bac/euk-typ"/>
</dbReference>
<evidence type="ECO:0000256" key="8">
    <source>
        <dbReference type="ARBA" id="ARBA00023016"/>
    </source>
</evidence>
<dbReference type="SUPFAM" id="SSF88697">
    <property type="entry name" value="PUA domain-like"/>
    <property type="match status" value="1"/>
</dbReference>
<dbReference type="InterPro" id="IPR054594">
    <property type="entry name" value="Lon_lid"/>
</dbReference>
<dbReference type="InterPro" id="IPR046336">
    <property type="entry name" value="Lon_prtase_N_sf"/>
</dbReference>
<evidence type="ECO:0000256" key="9">
    <source>
        <dbReference type="HAMAP-Rule" id="MF_01973"/>
    </source>
</evidence>
<dbReference type="PANTHER" id="PTHR10046">
    <property type="entry name" value="ATP DEPENDENT LON PROTEASE FAMILY MEMBER"/>
    <property type="match status" value="1"/>
</dbReference>